<keyword evidence="2" id="KW-1185">Reference proteome</keyword>
<dbReference type="SUPFAM" id="SSF53448">
    <property type="entry name" value="Nucleotide-diphospho-sugar transferases"/>
    <property type="match status" value="1"/>
</dbReference>
<dbReference type="InterPro" id="IPR029044">
    <property type="entry name" value="Nucleotide-diphossugar_trans"/>
</dbReference>
<dbReference type="AlphaFoldDB" id="A0A1U9KS49"/>
<sequence>MRRFLEKLTLASALLPLAMSAINLRLLRAPPLPRTNTTCRVSLLIPARNEAANITGALGAALATRDIPFEIVVLDDHSTDGTGAIARAIADPRLRVIDSAPLPTGWTGKNHASAQLAAAARYELLLFLDADVRIQPDGVARLAERVRREPSLAMLSGVPRQITVGALEWLLLPLINVLLLGYLPLILDRKTVPGFATACGQLVMVRADAYQAIGGHGAIRSRLHDGIALARAFRRNGFRTALTDATPVASCRMYRRNRDVWSGLTKNATEGMATPRGLPVWTILLGAGHVLPFLLPASRPVTLARLASILFRSLIALRFRQGFATVLASPLGVGLLLIVQWQSFIGKLLGRPVEWRGRAYSEGPSP</sequence>
<dbReference type="Gene3D" id="3.90.550.10">
    <property type="entry name" value="Spore Coat Polysaccharide Biosynthesis Protein SpsA, Chain A"/>
    <property type="match status" value="1"/>
</dbReference>
<evidence type="ECO:0000313" key="1">
    <source>
        <dbReference type="EMBL" id="AQS88628.1"/>
    </source>
</evidence>
<dbReference type="CDD" id="cd00761">
    <property type="entry name" value="Glyco_tranf_GTA_type"/>
    <property type="match status" value="1"/>
</dbReference>
<dbReference type="GO" id="GO:0016740">
    <property type="term" value="F:transferase activity"/>
    <property type="evidence" value="ECO:0007669"/>
    <property type="project" value="UniProtKB-KW"/>
</dbReference>
<dbReference type="PANTHER" id="PTHR43646">
    <property type="entry name" value="GLYCOSYLTRANSFERASE"/>
    <property type="match status" value="1"/>
</dbReference>
<protein>
    <submittedName>
        <fullName evidence="1">Glycosyl transferase</fullName>
    </submittedName>
</protein>
<dbReference type="Pfam" id="PF00535">
    <property type="entry name" value="Glycos_transf_2"/>
    <property type="match status" value="1"/>
</dbReference>
<dbReference type="Proteomes" id="UP000188604">
    <property type="component" value="Chromosome"/>
</dbReference>
<accession>A0A1U9KS49</accession>
<name>A0A1U9KS49_9PROT</name>
<dbReference type="PANTHER" id="PTHR43646:SF3">
    <property type="entry name" value="SLR1566 PROTEIN"/>
    <property type="match status" value="1"/>
</dbReference>
<dbReference type="STRING" id="320497.A0U93_12580"/>
<dbReference type="InterPro" id="IPR001173">
    <property type="entry name" value="Glyco_trans_2-like"/>
</dbReference>
<keyword evidence="1" id="KW-0808">Transferase</keyword>
<dbReference type="KEGG" id="nch:A0U93_12580"/>
<reference evidence="1 2" key="1">
    <citation type="submission" date="2016-03" db="EMBL/GenBank/DDBJ databases">
        <title>Acetic acid bacteria sequencing.</title>
        <authorList>
            <person name="Brandt J."/>
            <person name="Jakob F."/>
            <person name="Vogel R.F."/>
        </authorList>
    </citation>
    <scope>NUCLEOTIDE SEQUENCE [LARGE SCALE GENOMIC DNA]</scope>
    <source>
        <strain evidence="1 2">NBRC 101099</strain>
    </source>
</reference>
<proteinExistence type="predicted"/>
<evidence type="ECO:0000313" key="2">
    <source>
        <dbReference type="Proteomes" id="UP000188604"/>
    </source>
</evidence>
<dbReference type="EMBL" id="CP014691">
    <property type="protein sequence ID" value="AQS88628.1"/>
    <property type="molecule type" value="Genomic_DNA"/>
</dbReference>
<organism evidence="1 2">
    <name type="scientific">Neoasaia chiangmaiensis</name>
    <dbReference type="NCBI Taxonomy" id="320497"/>
    <lineage>
        <taxon>Bacteria</taxon>
        <taxon>Pseudomonadati</taxon>
        <taxon>Pseudomonadota</taxon>
        <taxon>Alphaproteobacteria</taxon>
        <taxon>Acetobacterales</taxon>
        <taxon>Acetobacteraceae</taxon>
        <taxon>Neoasaia</taxon>
    </lineage>
</organism>
<gene>
    <name evidence="1" type="ORF">A0U93_12580</name>
</gene>
<dbReference type="RefSeq" id="WP_077807667.1">
    <property type="nucleotide sequence ID" value="NZ_BJXS01000006.1"/>
</dbReference>
<dbReference type="OrthoDB" id="9806525at2"/>